<comment type="caution">
    <text evidence="1">The sequence shown here is derived from an EMBL/GenBank/DDBJ whole genome shotgun (WGS) entry which is preliminary data.</text>
</comment>
<organism evidence="1 2">
    <name type="scientific">Candidatus Desantisbacteria bacterium CG_4_10_14_0_8_um_filter_48_22</name>
    <dbReference type="NCBI Taxonomy" id="1974543"/>
    <lineage>
        <taxon>Bacteria</taxon>
        <taxon>Candidatus Desantisiibacteriota</taxon>
    </lineage>
</organism>
<proteinExistence type="predicted"/>
<dbReference type="EMBL" id="PFMR01000102">
    <property type="protein sequence ID" value="PIZ17601.1"/>
    <property type="molecule type" value="Genomic_DNA"/>
</dbReference>
<dbReference type="Gene3D" id="3.40.50.720">
    <property type="entry name" value="NAD(P)-binding Rossmann-like Domain"/>
    <property type="match status" value="1"/>
</dbReference>
<evidence type="ECO:0000313" key="1">
    <source>
        <dbReference type="EMBL" id="PIZ17601.1"/>
    </source>
</evidence>
<dbReference type="SUPFAM" id="SSF51735">
    <property type="entry name" value="NAD(P)-binding Rossmann-fold domains"/>
    <property type="match status" value="1"/>
</dbReference>
<evidence type="ECO:0000313" key="2">
    <source>
        <dbReference type="Proteomes" id="UP000229307"/>
    </source>
</evidence>
<name>A0A2M7SDN8_9BACT</name>
<sequence length="314" mass="35212">MLKLGVAGYEGHGQAFTEALNGTELGDKLGMKVAVIWQDPDNKKSHENMLSASDKLGFQVAHTLKELEEGNDGIIIGEERPTRYLELAKPFMQKKLPTFINRPVGASVGDAGAIFHMAKNYRTPILTGSSLVFDPVVRNLITEVEAFKPIQLFYDTGPTNFVNFYLPHVISVAVTVFGAGVLQVRCLALEWDEPGWTCKGSIIASVEYSDKAKYPGLHGIIAQVPDPVKNWYGFRLKVFGAGESQEYNTYQSHGWQEILEAFKQVIETKKPVIPEEEAMEVPKIYYAILRSASERRPIQLSEFDDEIKDRIWML</sequence>
<dbReference type="AlphaFoldDB" id="A0A2M7SDN8"/>
<gene>
    <name evidence="1" type="ORF">COY52_03765</name>
</gene>
<evidence type="ECO:0008006" key="3">
    <source>
        <dbReference type="Google" id="ProtNLM"/>
    </source>
</evidence>
<accession>A0A2M7SDN8</accession>
<dbReference type="InterPro" id="IPR036291">
    <property type="entry name" value="NAD(P)-bd_dom_sf"/>
</dbReference>
<protein>
    <recommendedName>
        <fullName evidence="3">Gfo/Idh/MocA-like oxidoreductase N-terminal domain-containing protein</fullName>
    </recommendedName>
</protein>
<dbReference type="Gene3D" id="3.30.360.10">
    <property type="entry name" value="Dihydrodipicolinate Reductase, domain 2"/>
    <property type="match status" value="1"/>
</dbReference>
<dbReference type="Proteomes" id="UP000229307">
    <property type="component" value="Unassembled WGS sequence"/>
</dbReference>
<reference evidence="2" key="1">
    <citation type="submission" date="2017-09" db="EMBL/GenBank/DDBJ databases">
        <title>Depth-based differentiation of microbial function through sediment-hosted aquifers and enrichment of novel symbionts in the deep terrestrial subsurface.</title>
        <authorList>
            <person name="Probst A.J."/>
            <person name="Ladd B."/>
            <person name="Jarett J.K."/>
            <person name="Geller-Mcgrath D.E."/>
            <person name="Sieber C.M.K."/>
            <person name="Emerson J.B."/>
            <person name="Anantharaman K."/>
            <person name="Thomas B.C."/>
            <person name="Malmstrom R."/>
            <person name="Stieglmeier M."/>
            <person name="Klingl A."/>
            <person name="Woyke T."/>
            <person name="Ryan C.M."/>
            <person name="Banfield J.F."/>
        </authorList>
    </citation>
    <scope>NUCLEOTIDE SEQUENCE [LARGE SCALE GENOMIC DNA]</scope>
</reference>